<protein>
    <submittedName>
        <fullName evidence="1">Uncharacterized protein</fullName>
    </submittedName>
</protein>
<dbReference type="Proteomes" id="UP001377168">
    <property type="component" value="Unassembled WGS sequence"/>
</dbReference>
<name>A0ACC6Q7H1_9ACTN</name>
<keyword evidence="2" id="KW-1185">Reference proteome</keyword>
<accession>A0ACC6Q7H1</accession>
<dbReference type="EMBL" id="JBBKAJ010000022">
    <property type="protein sequence ID" value="MEJ8639571.1"/>
    <property type="molecule type" value="Genomic_DNA"/>
</dbReference>
<sequence>MNAESDITGPDGTVLARTHALAVLEFDADAERWSITAFHNMVPLSTIDTPRA</sequence>
<evidence type="ECO:0000313" key="2">
    <source>
        <dbReference type="Proteomes" id="UP001377168"/>
    </source>
</evidence>
<reference evidence="1" key="1">
    <citation type="submission" date="2024-03" db="EMBL/GenBank/DDBJ databases">
        <title>Novel Streptomyces species of biotechnological and ecological value are a feature of Machair soil.</title>
        <authorList>
            <person name="Prole J.R."/>
            <person name="Goodfellow M."/>
            <person name="Allenby N."/>
            <person name="Ward A.C."/>
        </authorList>
    </citation>
    <scope>NUCLEOTIDE SEQUENCE</scope>
    <source>
        <strain evidence="1">MS2.AVA.5</strain>
    </source>
</reference>
<organism evidence="1 2">
    <name type="scientific">Streptomyces achmelvichensis</name>
    <dbReference type="NCBI Taxonomy" id="3134111"/>
    <lineage>
        <taxon>Bacteria</taxon>
        <taxon>Bacillati</taxon>
        <taxon>Actinomycetota</taxon>
        <taxon>Actinomycetes</taxon>
        <taxon>Kitasatosporales</taxon>
        <taxon>Streptomycetaceae</taxon>
        <taxon>Streptomyces</taxon>
    </lineage>
</organism>
<gene>
    <name evidence="1" type="ORF">WKI67_40140</name>
</gene>
<comment type="caution">
    <text evidence="1">The sequence shown here is derived from an EMBL/GenBank/DDBJ whole genome shotgun (WGS) entry which is preliminary data.</text>
</comment>
<proteinExistence type="predicted"/>
<evidence type="ECO:0000313" key="1">
    <source>
        <dbReference type="EMBL" id="MEJ8639571.1"/>
    </source>
</evidence>